<evidence type="ECO:0000313" key="2">
    <source>
        <dbReference type="Proteomes" id="UP000253594"/>
    </source>
</evidence>
<reference evidence="1 2" key="1">
    <citation type="submission" date="2018-07" db="EMBL/GenBank/DDBJ databases">
        <title>Mechanisms of high-level aminoglycoside resistance among Gram-negative pathogens in Brazil.</title>
        <authorList>
            <person name="Ballaben A.S."/>
            <person name="Darini A.L.C."/>
            <person name="Doi Y."/>
        </authorList>
    </citation>
    <scope>NUCLEOTIDE SEQUENCE [LARGE SCALE GENOMIC DNA]</scope>
    <source>
        <strain evidence="1 2">B2-305</strain>
    </source>
</reference>
<organism evidence="1 2">
    <name type="scientific">Pseudomonas aeruginosa</name>
    <dbReference type="NCBI Taxonomy" id="287"/>
    <lineage>
        <taxon>Bacteria</taxon>
        <taxon>Pseudomonadati</taxon>
        <taxon>Pseudomonadota</taxon>
        <taxon>Gammaproteobacteria</taxon>
        <taxon>Pseudomonadales</taxon>
        <taxon>Pseudomonadaceae</taxon>
        <taxon>Pseudomonas</taxon>
    </lineage>
</organism>
<dbReference type="AlphaFoldDB" id="A0A367LZX7"/>
<gene>
    <name evidence="1" type="ORF">DT376_33325</name>
</gene>
<protein>
    <submittedName>
        <fullName evidence="1">Uncharacterized protein</fullName>
    </submittedName>
</protein>
<comment type="caution">
    <text evidence="1">The sequence shown here is derived from an EMBL/GenBank/DDBJ whole genome shotgun (WGS) entry which is preliminary data.</text>
</comment>
<dbReference type="EMBL" id="QORE01001920">
    <property type="protein sequence ID" value="RCI70658.1"/>
    <property type="molecule type" value="Genomic_DNA"/>
</dbReference>
<name>A0A367LZX7_PSEAI</name>
<dbReference type="Proteomes" id="UP000253594">
    <property type="component" value="Unassembled WGS sequence"/>
</dbReference>
<accession>A0A367LZX7</accession>
<proteinExistence type="predicted"/>
<evidence type="ECO:0000313" key="1">
    <source>
        <dbReference type="EMBL" id="RCI70658.1"/>
    </source>
</evidence>
<feature type="non-terminal residue" evidence="1">
    <location>
        <position position="68"/>
    </location>
</feature>
<sequence length="68" mass="7292">MSEPISPRTPQQALAALLARYAPKRLLLVGASRLPAVEAFIHNHPQCQLAHSPAAALPAELAGQRFDL</sequence>